<proteinExistence type="predicted"/>
<organism evidence="1">
    <name type="scientific">uncultured murine large bowel bacterium BAC 54B</name>
    <dbReference type="NCBI Taxonomy" id="314101"/>
    <lineage>
        <taxon>Bacteria</taxon>
        <taxon>environmental samples</taxon>
    </lineage>
</organism>
<dbReference type="AlphaFoldDB" id="Q58WS5"/>
<accession>Q58WS5</accession>
<sequence length="144" mass="16198">MKSGYCRYTCLKSDGSEAVVGLAMTGEFVTDFNNGVRRIPALASQVASVRTEVLQLPFVYALDKLCQSEPNFLYTASDALFRMCYTRFLDLYILSPAERYCKFIDAYPDIASTIKAKELASYLQISHQHLLRIKKSQGKGDKSD</sequence>
<name>Q58WS5_9BACT</name>
<dbReference type="InterPro" id="IPR014710">
    <property type="entry name" value="RmlC-like_jellyroll"/>
</dbReference>
<protein>
    <submittedName>
        <fullName evidence="1">Putative cAMP-binding domain-containing regulatory protein</fullName>
    </submittedName>
</protein>
<dbReference type="Gene3D" id="2.60.120.10">
    <property type="entry name" value="Jelly Rolls"/>
    <property type="match status" value="1"/>
</dbReference>
<reference evidence="1" key="1">
    <citation type="journal article" date="2005" name="Appl. Environ. Microbiol.">
        <title>Construction, analysis, and beta-glucanase screening of a bacterial artificial chromosome library from the large-bowel microbiota of mice.</title>
        <authorList>
            <person name="Walter J."/>
            <person name="Mangold M."/>
            <person name="Tannock G.W."/>
        </authorList>
    </citation>
    <scope>NUCLEOTIDE SEQUENCE</scope>
</reference>
<dbReference type="SUPFAM" id="SSF51206">
    <property type="entry name" value="cAMP-binding domain-like"/>
    <property type="match status" value="1"/>
</dbReference>
<dbReference type="InterPro" id="IPR018490">
    <property type="entry name" value="cNMP-bd_dom_sf"/>
</dbReference>
<evidence type="ECO:0000313" key="1">
    <source>
        <dbReference type="EMBL" id="AAX16401.1"/>
    </source>
</evidence>
<dbReference type="EMBL" id="AY766186">
    <property type="protein sequence ID" value="AAX16401.1"/>
    <property type="molecule type" value="Genomic_DNA"/>
</dbReference>